<evidence type="ECO:0000313" key="4">
    <source>
        <dbReference type="Proteomes" id="UP000827092"/>
    </source>
</evidence>
<name>A0AAV6TPQ7_9ARAC</name>
<accession>A0AAV6TPQ7</accession>
<evidence type="ECO:0000256" key="2">
    <source>
        <dbReference type="SAM" id="MobiDB-lite"/>
    </source>
</evidence>
<sequence length="292" mass="32047">MELENVIDLTNKKELDIILCHLECVPDLVSGAIGGYFKTPLELRKYWDSVALELAECGLGKPRSGDTIKKKRYDLKHRTKLKARKHTIHQNGTGGQKSLPPLTDLDERVIKLTGTTVVTGITTLDFDTTAVLLDSQRAPSSSTSFACASTSYAGASTSETGASTSYAGASTSNAGASTSRRTSISPIDPIISYPDLTDLIDDVNRNNDGAESESEMEIPTRCINLSASASKLLFKTSTPRVKKFRKKIRGPSTREIQIAQILEQKKISNDLKRRNNELLEQLIELKKAKYNL</sequence>
<proteinExistence type="predicted"/>
<evidence type="ECO:0000256" key="1">
    <source>
        <dbReference type="SAM" id="Coils"/>
    </source>
</evidence>
<keyword evidence="4" id="KW-1185">Reference proteome</keyword>
<feature type="coiled-coil region" evidence="1">
    <location>
        <begin position="261"/>
        <end position="288"/>
    </location>
</feature>
<evidence type="ECO:0000313" key="3">
    <source>
        <dbReference type="EMBL" id="KAG8173574.1"/>
    </source>
</evidence>
<evidence type="ECO:0008006" key="5">
    <source>
        <dbReference type="Google" id="ProtNLM"/>
    </source>
</evidence>
<dbReference type="Proteomes" id="UP000827092">
    <property type="component" value="Unassembled WGS sequence"/>
</dbReference>
<protein>
    <recommendedName>
        <fullName evidence="5">Regulatory protein zeste</fullName>
    </recommendedName>
</protein>
<organism evidence="3 4">
    <name type="scientific">Oedothorax gibbosus</name>
    <dbReference type="NCBI Taxonomy" id="931172"/>
    <lineage>
        <taxon>Eukaryota</taxon>
        <taxon>Metazoa</taxon>
        <taxon>Ecdysozoa</taxon>
        <taxon>Arthropoda</taxon>
        <taxon>Chelicerata</taxon>
        <taxon>Arachnida</taxon>
        <taxon>Araneae</taxon>
        <taxon>Araneomorphae</taxon>
        <taxon>Entelegynae</taxon>
        <taxon>Araneoidea</taxon>
        <taxon>Linyphiidae</taxon>
        <taxon>Erigoninae</taxon>
        <taxon>Oedothorax</taxon>
    </lineage>
</organism>
<dbReference type="AlphaFoldDB" id="A0AAV6TPQ7"/>
<gene>
    <name evidence="3" type="ORF">JTE90_008220</name>
</gene>
<reference evidence="3 4" key="1">
    <citation type="journal article" date="2022" name="Nat. Ecol. Evol.">
        <title>A masculinizing supergene underlies an exaggerated male reproductive morph in a spider.</title>
        <authorList>
            <person name="Hendrickx F."/>
            <person name="De Corte Z."/>
            <person name="Sonet G."/>
            <person name="Van Belleghem S.M."/>
            <person name="Kostlbacher S."/>
            <person name="Vangestel C."/>
        </authorList>
    </citation>
    <scope>NUCLEOTIDE SEQUENCE [LARGE SCALE GENOMIC DNA]</scope>
    <source>
        <strain evidence="3">W744_W776</strain>
    </source>
</reference>
<comment type="caution">
    <text evidence="3">The sequence shown here is derived from an EMBL/GenBank/DDBJ whole genome shotgun (WGS) entry which is preliminary data.</text>
</comment>
<keyword evidence="1" id="KW-0175">Coiled coil</keyword>
<feature type="region of interest" description="Disordered" evidence="2">
    <location>
        <begin position="155"/>
        <end position="181"/>
    </location>
</feature>
<dbReference type="EMBL" id="JAFNEN010001635">
    <property type="protein sequence ID" value="KAG8173574.1"/>
    <property type="molecule type" value="Genomic_DNA"/>
</dbReference>